<reference evidence="3" key="1">
    <citation type="journal article" date="2017" name="Front. Microbiol.">
        <title>Identification of Novel Conjugative Plasmids with Multiple Copies of fosB that Confer High-Level Fosfomycin Resistance to Vancomycin-Resistant Enterococci.</title>
        <authorList>
            <person name="Sun L."/>
            <person name="Zhang P."/>
            <person name="Qu T."/>
            <person name="Chen Y."/>
            <person name="Hua X."/>
            <person name="Shi K."/>
            <person name="Yu Y."/>
        </authorList>
    </citation>
    <scope>NUCLEOTIDE SEQUENCE</scope>
    <source>
        <strain evidence="3">19081</strain>
        <plasmid evidence="3">pEA19081</plasmid>
    </source>
</reference>
<sequence>MAYRKGVWQPKSKEEKQKELDELIELSNKKIEEYRADPKDMIEFAKFMSKIHNYSPLNLSLIDEQFEGAIAVGSYKMWSEQGFSVRKGEKGIGIYTHAPVTIFIDEEGKEKTLREATAEEKKKIKSGELSSRRIEHFKKGYVFDVSQTTATEEDLPKIFPNRVWNFKVDEETNLDQLERGVDTLANELGISIKDMRESMVGELGSARGAYFQYVDGTEEIALNFRNSRTQNIATSIHELAHKKMHNRLEKGASYPTEIKEFQAELTSFVVCNNYGIDTSDFTIPYVANWTKNNEKINSKEFRSILGDIKSTALEFIESLDRSIIEQREIMSVEKDYEKKTSNEAQSALKNSFANDGKEVEKKNKIFENQVFDRDSYIFFKNGNFDGYRFVDCTFDKVNMSNSSFKNTVFEKCNFEFANMENNDFTEMSMYDSTIHGGSMRNSNLKNSTIWGTKIDYFNMSNVNLLSTTFEDVDFSKIKIGQSIQNLDCANFYLSGATAEESKVYQQINLEKLNRINFNSEFNPDTIKLPFREYFSDPECPEREILRSYFEGMIEFYKEKNPQTEIKVVYREYDVTAKIGKNYATYMSDVKQFDICDMYGVTAENTSIDENDHLILDRTPENCDYVEAFIHETIRAESLEKQQIQKSEVVATEGDVYHFQKSELPTPLKVIATEEAVYNLSDSAKQYYDLKEWSEEFTAQSEIDNVEQLLSCNEAEEFYEKHKQEIENKVDDFEKATGIDFRSQLSESNYQSQVATLAYKIVAVELKNEIEESQFEIPLNSKLKKEELSLSYEME</sequence>
<name>A0A286KC95_ENTAV</name>
<evidence type="ECO:0000259" key="2">
    <source>
        <dbReference type="Pfam" id="PF08401"/>
    </source>
</evidence>
<evidence type="ECO:0000259" key="1">
    <source>
        <dbReference type="Pfam" id="PF06114"/>
    </source>
</evidence>
<dbReference type="Pfam" id="PF08401">
    <property type="entry name" value="ArdcN"/>
    <property type="match status" value="1"/>
</dbReference>
<dbReference type="EMBL" id="KX976485">
    <property type="protein sequence ID" value="APB62538.1"/>
    <property type="molecule type" value="Genomic_DNA"/>
</dbReference>
<dbReference type="Pfam" id="PF06114">
    <property type="entry name" value="Peptidase_M78"/>
    <property type="match status" value="1"/>
</dbReference>
<dbReference type="SUPFAM" id="SSF141571">
    <property type="entry name" value="Pentapeptide repeat-like"/>
    <property type="match status" value="1"/>
</dbReference>
<dbReference type="InterPro" id="IPR013610">
    <property type="entry name" value="ArdC_N"/>
</dbReference>
<dbReference type="Pfam" id="PF00805">
    <property type="entry name" value="Pentapeptide"/>
    <property type="match status" value="1"/>
</dbReference>
<protein>
    <submittedName>
        <fullName evidence="3">LtrC-like protein</fullName>
    </submittedName>
</protein>
<gene>
    <name evidence="3" type="ORF">pEA19081_p42</name>
</gene>
<dbReference type="AlphaFoldDB" id="A0A286KC95"/>
<feature type="domain" description="IrrE N-terminal-like" evidence="1">
    <location>
        <begin position="203"/>
        <end position="265"/>
    </location>
</feature>
<accession>A0A286KC95</accession>
<keyword evidence="3" id="KW-0614">Plasmid</keyword>
<dbReference type="InterPro" id="IPR001646">
    <property type="entry name" value="5peptide_repeat"/>
</dbReference>
<dbReference type="InterPro" id="IPR010359">
    <property type="entry name" value="IrrE_HExxH"/>
</dbReference>
<feature type="domain" description="N-terminal" evidence="2">
    <location>
        <begin position="36"/>
        <end position="126"/>
    </location>
</feature>
<proteinExistence type="predicted"/>
<dbReference type="Gene3D" id="2.160.20.80">
    <property type="entry name" value="E3 ubiquitin-protein ligase SopA"/>
    <property type="match status" value="1"/>
</dbReference>
<evidence type="ECO:0000313" key="3">
    <source>
        <dbReference type="EMBL" id="APB62538.1"/>
    </source>
</evidence>
<geneLocation type="plasmid" evidence="3">
    <name>pEA19081</name>
</geneLocation>
<organism evidence="3">
    <name type="scientific">Enterococcus avium</name>
    <name type="common">Streptococcus avium</name>
    <dbReference type="NCBI Taxonomy" id="33945"/>
    <lineage>
        <taxon>Bacteria</taxon>
        <taxon>Bacillati</taxon>
        <taxon>Bacillota</taxon>
        <taxon>Bacilli</taxon>
        <taxon>Lactobacillales</taxon>
        <taxon>Enterococcaceae</taxon>
        <taxon>Enterococcus</taxon>
    </lineage>
</organism>
<dbReference type="GO" id="GO:0003697">
    <property type="term" value="F:single-stranded DNA binding"/>
    <property type="evidence" value="ECO:0007669"/>
    <property type="project" value="InterPro"/>
</dbReference>